<dbReference type="PANTHER" id="PTHR28457:SF2">
    <property type="entry name" value="SIMILAR TO 4930578I06RIK PROTEIN"/>
    <property type="match status" value="1"/>
</dbReference>
<evidence type="ECO:0000256" key="1">
    <source>
        <dbReference type="SAM" id="MobiDB-lite"/>
    </source>
</evidence>
<dbReference type="PANTHER" id="PTHR28457">
    <property type="entry name" value="COILED-COIL DOMAIN-CONTAINING PROTEIN 189"/>
    <property type="match status" value="1"/>
</dbReference>
<sequence>MASLTTEDVFEVARLQKEDGREQLRRKLKWEEFDEDKDLLRGIFLDFVYDAVLFAARKGFPWPAVAEVGELSAELLTKTKGKTVAQTIAFLKGKLGHCRSKLQDSQWLILFEYFYNTFISHHRLYQFVLCRKRELVQSMNELEIHVPPEPLPLKEATEFGLWDYQQRMLELEAAERQKRTNMLFFRETLHLEGEQKFQKLFEDLQVHDTEVLDREMLEKVVKEALQIHLEMAAEILQEEVVTTFEILQLKLQKKILKCPGVHPLLASSGVSSKSEKSKSASKSSKSQQSKGKRK</sequence>
<keyword evidence="3" id="KW-1185">Reference proteome</keyword>
<dbReference type="FunCoup" id="H3AEZ3">
    <property type="interactions" value="8"/>
</dbReference>
<dbReference type="HOGENOM" id="CLU_081156_0_0_1"/>
<dbReference type="OrthoDB" id="6103133at2759"/>
<dbReference type="Ensembl" id="ENSLACT00000008280.2">
    <property type="protein sequence ID" value="ENSLACP00000008214.2"/>
    <property type="gene ID" value="ENSLACG00000007270.2"/>
</dbReference>
<dbReference type="AlphaFoldDB" id="H3AEZ3"/>
<accession>H3AEZ3</accession>
<dbReference type="InterPro" id="IPR032727">
    <property type="entry name" value="CLAMP"/>
</dbReference>
<reference evidence="2" key="3">
    <citation type="submission" date="2025-09" db="UniProtKB">
        <authorList>
            <consortium name="Ensembl"/>
        </authorList>
    </citation>
    <scope>IDENTIFICATION</scope>
</reference>
<reference evidence="3" key="1">
    <citation type="submission" date="2011-08" db="EMBL/GenBank/DDBJ databases">
        <title>The draft genome of Latimeria chalumnae.</title>
        <authorList>
            <person name="Di Palma F."/>
            <person name="Alfoldi J."/>
            <person name="Johnson J."/>
            <person name="Berlin A."/>
            <person name="Gnerre S."/>
            <person name="Jaffe D."/>
            <person name="MacCallum I."/>
            <person name="Young S."/>
            <person name="Walker B.J."/>
            <person name="Lander E."/>
            <person name="Lindblad-Toh K."/>
        </authorList>
    </citation>
    <scope>NUCLEOTIDE SEQUENCE [LARGE SCALE GENOMIC DNA]</scope>
    <source>
        <strain evidence="3">Wild caught</strain>
    </source>
</reference>
<dbReference type="eggNOG" id="ENOG502RYV3">
    <property type="taxonomic scope" value="Eukaryota"/>
</dbReference>
<evidence type="ECO:0000313" key="2">
    <source>
        <dbReference type="Ensembl" id="ENSLACP00000008214.2"/>
    </source>
</evidence>
<dbReference type="InParanoid" id="H3AEZ3"/>
<dbReference type="KEGG" id="lcm:102359782"/>
<gene>
    <name evidence="2" type="primary">C8orf74</name>
</gene>
<dbReference type="EMBL" id="AFYH01137539">
    <property type="status" value="NOT_ANNOTATED_CDS"/>
    <property type="molecule type" value="Genomic_DNA"/>
</dbReference>
<feature type="region of interest" description="Disordered" evidence="1">
    <location>
        <begin position="266"/>
        <end position="294"/>
    </location>
</feature>
<dbReference type="OMA" id="YQFVLCR"/>
<proteinExistence type="predicted"/>
<protein>
    <submittedName>
        <fullName evidence="2">Chromosome 8 open reading frame 74</fullName>
    </submittedName>
</protein>
<evidence type="ECO:0000313" key="3">
    <source>
        <dbReference type="Proteomes" id="UP000008672"/>
    </source>
</evidence>
<dbReference type="Proteomes" id="UP000008672">
    <property type="component" value="Unassembled WGS sequence"/>
</dbReference>
<feature type="compositionally biased region" description="Low complexity" evidence="1">
    <location>
        <begin position="280"/>
        <end position="294"/>
    </location>
</feature>
<reference evidence="2" key="2">
    <citation type="submission" date="2025-08" db="UniProtKB">
        <authorList>
            <consortium name="Ensembl"/>
        </authorList>
    </citation>
    <scope>IDENTIFICATION</scope>
</reference>
<dbReference type="GeneTree" id="ENSGT00940000154323"/>
<organism evidence="2 3">
    <name type="scientific">Latimeria chalumnae</name>
    <name type="common">Coelacanth</name>
    <dbReference type="NCBI Taxonomy" id="7897"/>
    <lineage>
        <taxon>Eukaryota</taxon>
        <taxon>Metazoa</taxon>
        <taxon>Chordata</taxon>
        <taxon>Craniata</taxon>
        <taxon>Vertebrata</taxon>
        <taxon>Euteleostomi</taxon>
        <taxon>Coelacanthiformes</taxon>
        <taxon>Coelacanthidae</taxon>
        <taxon>Latimeria</taxon>
    </lineage>
</organism>
<dbReference type="EMBL" id="AFYH01137540">
    <property type="status" value="NOT_ANNOTATED_CDS"/>
    <property type="molecule type" value="Genomic_DNA"/>
</dbReference>
<name>H3AEZ3_LATCH</name>